<evidence type="ECO:0000313" key="5">
    <source>
        <dbReference type="Proteomes" id="UP001198182"/>
    </source>
</evidence>
<dbReference type="Proteomes" id="UP001198182">
    <property type="component" value="Unassembled WGS sequence"/>
</dbReference>
<comment type="catalytic activity">
    <reaction evidence="1">
        <text>Release of a C-terminal amino acid with broad specificity, except for -Pro.</text>
        <dbReference type="EC" id="3.4.17.19"/>
    </reaction>
</comment>
<keyword evidence="1" id="KW-0482">Metalloprotease</keyword>
<keyword evidence="1" id="KW-0378">Hydrolase</keyword>
<dbReference type="InterPro" id="IPR001333">
    <property type="entry name" value="Peptidase_M32_Taq"/>
</dbReference>
<dbReference type="AlphaFoldDB" id="A0AAE3E8W9"/>
<dbReference type="PIRSF" id="PIRSF006615">
    <property type="entry name" value="Zn_crbxpep_Taq"/>
    <property type="match status" value="1"/>
</dbReference>
<keyword evidence="1 2" id="KW-0479">Metal-binding</keyword>
<comment type="caution">
    <text evidence="4">The sequence shown here is derived from an EMBL/GenBank/DDBJ whole genome shotgun (WGS) entry which is preliminary data.</text>
</comment>
<keyword evidence="1" id="KW-0645">Protease</keyword>
<feature type="binding site" evidence="2">
    <location>
        <position position="267"/>
    </location>
    <ligand>
        <name>Zn(2+)</name>
        <dbReference type="ChEBI" id="CHEBI:29105"/>
        <note>catalytic</note>
    </ligand>
</feature>
<sequence>MNQKFEQLKPYLENWAALQAALQLFGWDMETLAPEGAGKRTSLVFGVLSDRLREETLKPETKAIVRELLKDETLSDAERSIAKKIQKDIDDLELIPADEYRAFTELQSTATTIWAKAREEKNFDLFAPILEEILRYTRKFAGYKAKEGQALYDVLLEDFEKGFPMAVLDPFFDQLKETILPLLQKAKERADQIPDDFLFGHFDIDAQKEFNDYILDYLGFDRSRGVVAESAHPFTTNLHKDDVRITTHYYEELLTSAIFSSIHECGHALYEFDIADELSQTPAGGGASCGMHESQSRFFENMVGRSLSFWKPVYPKLQSLFPEQLKDVSCEKFVAAINKAVPSLVRTESDELTYCLHIMIRYELEKQLMDGSLAITDLPAAWDDLYEKYLGVRPANVAEGVLQDIHWSQGSIGYFPSYALGNAYGAQIAHRMAEDMDIDALLEQGNVSVITDWLHEHIHRFGAVYDARDLLMKVTGEDFNPKYYFEYLQRKFG</sequence>
<feature type="active site" description="Proton donor/acceptor" evidence="3">
    <location>
        <position position="264"/>
    </location>
</feature>
<organism evidence="4 5">
    <name type="scientific">Hominifimenecus microfluidus</name>
    <dbReference type="NCBI Taxonomy" id="2885348"/>
    <lineage>
        <taxon>Bacteria</taxon>
        <taxon>Bacillati</taxon>
        <taxon>Bacillota</taxon>
        <taxon>Clostridia</taxon>
        <taxon>Lachnospirales</taxon>
        <taxon>Lachnospiraceae</taxon>
        <taxon>Hominifimenecus</taxon>
    </lineage>
</organism>
<dbReference type="GO" id="GO:0046872">
    <property type="term" value="F:metal ion binding"/>
    <property type="evidence" value="ECO:0007669"/>
    <property type="project" value="UniProtKB-KW"/>
</dbReference>
<dbReference type="Gene3D" id="1.10.1370.30">
    <property type="match status" value="1"/>
</dbReference>
<comment type="function">
    <text evidence="1">Broad specificity carboxypetidase that releases amino acids sequentially from the C-terminus, including neutral, aromatic, polar and basic residues.</text>
</comment>
<dbReference type="EMBL" id="JAJEQR010000009">
    <property type="protein sequence ID" value="MCC2230194.1"/>
    <property type="molecule type" value="Genomic_DNA"/>
</dbReference>
<dbReference type="PRINTS" id="PR00998">
    <property type="entry name" value="CRBOXYPTASET"/>
</dbReference>
<dbReference type="PANTHER" id="PTHR34217">
    <property type="entry name" value="METAL-DEPENDENT CARBOXYPEPTIDASE"/>
    <property type="match status" value="1"/>
</dbReference>
<dbReference type="GO" id="GO:0004181">
    <property type="term" value="F:metallocarboxypeptidase activity"/>
    <property type="evidence" value="ECO:0007669"/>
    <property type="project" value="UniProtKB-UniRule"/>
</dbReference>
<keyword evidence="5" id="KW-1185">Reference proteome</keyword>
<comment type="similarity">
    <text evidence="1">Belongs to the peptidase M32 family.</text>
</comment>
<feature type="binding site" evidence="2">
    <location>
        <position position="293"/>
    </location>
    <ligand>
        <name>Zn(2+)</name>
        <dbReference type="ChEBI" id="CHEBI:29105"/>
        <note>catalytic</note>
    </ligand>
</feature>
<evidence type="ECO:0000313" key="4">
    <source>
        <dbReference type="EMBL" id="MCC2230194.1"/>
    </source>
</evidence>
<keyword evidence="1 4" id="KW-0121">Carboxypeptidase</keyword>
<dbReference type="SUPFAM" id="SSF55486">
    <property type="entry name" value="Metalloproteases ('zincins'), catalytic domain"/>
    <property type="match status" value="1"/>
</dbReference>
<accession>A0AAE3E8W9</accession>
<dbReference type="RefSeq" id="WP_308452903.1">
    <property type="nucleotide sequence ID" value="NZ_JAJEQR010000009.1"/>
</dbReference>
<keyword evidence="2" id="KW-0862">Zinc</keyword>
<dbReference type="GO" id="GO:0006508">
    <property type="term" value="P:proteolysis"/>
    <property type="evidence" value="ECO:0007669"/>
    <property type="project" value="UniProtKB-UniRule"/>
</dbReference>
<dbReference type="Pfam" id="PF02074">
    <property type="entry name" value="Peptidase_M32"/>
    <property type="match status" value="1"/>
</dbReference>
<name>A0AAE3E8W9_9FIRM</name>
<comment type="cofactor">
    <cofactor evidence="2">
        <name>Zn(2+)</name>
        <dbReference type="ChEBI" id="CHEBI:29105"/>
    </cofactor>
    <text evidence="2">Binds 1 zinc ion per subunit.</text>
</comment>
<dbReference type="EC" id="3.4.17.19" evidence="1"/>
<protein>
    <recommendedName>
        <fullName evidence="1">Metal-dependent carboxypeptidase</fullName>
        <ecNumber evidence="1">3.4.17.19</ecNumber>
    </recommendedName>
</protein>
<evidence type="ECO:0000256" key="3">
    <source>
        <dbReference type="PIRSR" id="PIRSR006615-2"/>
    </source>
</evidence>
<dbReference type="PANTHER" id="PTHR34217:SF1">
    <property type="entry name" value="CARBOXYPEPTIDASE 1"/>
    <property type="match status" value="1"/>
</dbReference>
<proteinExistence type="inferred from homology"/>
<evidence type="ECO:0000256" key="2">
    <source>
        <dbReference type="PIRSR" id="PIRSR006615-1"/>
    </source>
</evidence>
<dbReference type="CDD" id="cd06460">
    <property type="entry name" value="M32_Taq"/>
    <property type="match status" value="1"/>
</dbReference>
<feature type="binding site" evidence="2">
    <location>
        <position position="263"/>
    </location>
    <ligand>
        <name>Zn(2+)</name>
        <dbReference type="ChEBI" id="CHEBI:29105"/>
        <note>catalytic</note>
    </ligand>
</feature>
<dbReference type="PROSITE" id="PS52034">
    <property type="entry name" value="PEPTIDASE_M32"/>
    <property type="match status" value="1"/>
</dbReference>
<gene>
    <name evidence="4" type="ORF">LKD81_04150</name>
</gene>
<reference evidence="4" key="1">
    <citation type="submission" date="2021-10" db="EMBL/GenBank/DDBJ databases">
        <title>Anaerobic single-cell dispensing facilitates the cultivation of human gut bacteria.</title>
        <authorList>
            <person name="Afrizal A."/>
        </authorList>
    </citation>
    <scope>NUCLEOTIDE SEQUENCE</scope>
    <source>
        <strain evidence="4">CLA-AA-H215</strain>
    </source>
</reference>
<evidence type="ECO:0000256" key="1">
    <source>
        <dbReference type="PIRNR" id="PIRNR006615"/>
    </source>
</evidence>